<dbReference type="Proteomes" id="UP000184452">
    <property type="component" value="Unassembled WGS sequence"/>
</dbReference>
<evidence type="ECO:0000256" key="5">
    <source>
        <dbReference type="ARBA" id="ARBA00020963"/>
    </source>
</evidence>
<organism evidence="19 20">
    <name type="scientific">Nocardiopsis flavescens</name>
    <dbReference type="NCBI Taxonomy" id="758803"/>
    <lineage>
        <taxon>Bacteria</taxon>
        <taxon>Bacillati</taxon>
        <taxon>Actinomycetota</taxon>
        <taxon>Actinomycetes</taxon>
        <taxon>Streptosporangiales</taxon>
        <taxon>Nocardiopsidaceae</taxon>
        <taxon>Nocardiopsis</taxon>
    </lineage>
</organism>
<keyword evidence="11" id="KW-0627">Porphyrin biosynthesis</keyword>
<evidence type="ECO:0000256" key="14">
    <source>
        <dbReference type="ARBA" id="ARBA00033354"/>
    </source>
</evidence>
<evidence type="ECO:0000256" key="3">
    <source>
        <dbReference type="ARBA" id="ARBA00007487"/>
    </source>
</evidence>
<evidence type="ECO:0000256" key="12">
    <source>
        <dbReference type="ARBA" id="ARBA00031529"/>
    </source>
</evidence>
<evidence type="ECO:0000313" key="20">
    <source>
        <dbReference type="Proteomes" id="UP000184452"/>
    </source>
</evidence>
<gene>
    <name evidence="19" type="ORF">SAMN05421803_10745</name>
</gene>
<comment type="similarity">
    <text evidence="3 17">Belongs to the Cob(I)alamin adenosyltransferase family.</text>
</comment>
<dbReference type="SUPFAM" id="SSF89028">
    <property type="entry name" value="Cobalamin adenosyltransferase-like"/>
    <property type="match status" value="1"/>
</dbReference>
<dbReference type="Gene3D" id="1.20.1200.10">
    <property type="entry name" value="Cobalamin adenosyltransferase-like"/>
    <property type="match status" value="1"/>
</dbReference>
<dbReference type="GO" id="GO:0005737">
    <property type="term" value="C:cytoplasm"/>
    <property type="evidence" value="ECO:0007669"/>
    <property type="project" value="UniProtKB-SubCell"/>
</dbReference>
<dbReference type="GO" id="GO:0005524">
    <property type="term" value="F:ATP binding"/>
    <property type="evidence" value="ECO:0007669"/>
    <property type="project" value="UniProtKB-UniRule"/>
</dbReference>
<keyword evidence="8 17" id="KW-0808">Transferase</keyword>
<dbReference type="GO" id="GO:0009236">
    <property type="term" value="P:cobalamin biosynthetic process"/>
    <property type="evidence" value="ECO:0007669"/>
    <property type="project" value="UniProtKB-UniRule"/>
</dbReference>
<dbReference type="AlphaFoldDB" id="A0A1M6K569"/>
<evidence type="ECO:0000256" key="11">
    <source>
        <dbReference type="ARBA" id="ARBA00023244"/>
    </source>
</evidence>
<protein>
    <recommendedName>
        <fullName evidence="5 17">Corrinoid adenosyltransferase</fullName>
        <ecNumber evidence="4 17">2.5.1.17</ecNumber>
    </recommendedName>
    <alternativeName>
        <fullName evidence="12 17">Cob(II)alamin adenosyltransferase</fullName>
    </alternativeName>
    <alternativeName>
        <fullName evidence="14 17">Cob(II)yrinic acid a,c-diamide adenosyltransferase</fullName>
    </alternativeName>
    <alternativeName>
        <fullName evidence="13 17">Cobinamide/cobalamin adenosyltransferase</fullName>
    </alternativeName>
</protein>
<dbReference type="NCBIfam" id="TIGR00636">
    <property type="entry name" value="PduO_Nterm"/>
    <property type="match status" value="1"/>
</dbReference>
<comment type="catalytic activity">
    <reaction evidence="16 17">
        <text>2 cob(II)alamin + reduced [electron-transfer flavoprotein] + 2 ATP = 2 adenosylcob(III)alamin + 2 triphosphate + oxidized [electron-transfer flavoprotein] + 3 H(+)</text>
        <dbReference type="Rhea" id="RHEA:28671"/>
        <dbReference type="Rhea" id="RHEA-COMP:10685"/>
        <dbReference type="Rhea" id="RHEA-COMP:10686"/>
        <dbReference type="ChEBI" id="CHEBI:15378"/>
        <dbReference type="ChEBI" id="CHEBI:16304"/>
        <dbReference type="ChEBI" id="CHEBI:18036"/>
        <dbReference type="ChEBI" id="CHEBI:18408"/>
        <dbReference type="ChEBI" id="CHEBI:30616"/>
        <dbReference type="ChEBI" id="CHEBI:57692"/>
        <dbReference type="ChEBI" id="CHEBI:58307"/>
        <dbReference type="EC" id="2.5.1.17"/>
    </reaction>
</comment>
<dbReference type="EC" id="2.5.1.17" evidence="4 17"/>
<name>A0A1M6K569_9ACTN</name>
<dbReference type="PANTHER" id="PTHR12213">
    <property type="entry name" value="CORRINOID ADENOSYLTRANSFERASE"/>
    <property type="match status" value="1"/>
</dbReference>
<dbReference type="RefSeq" id="WP_073379693.1">
    <property type="nucleotide sequence ID" value="NZ_FQZK01000007.1"/>
</dbReference>
<proteinExistence type="inferred from homology"/>
<comment type="subcellular location">
    <subcellularLocation>
        <location evidence="1">Cytoplasm</location>
    </subcellularLocation>
</comment>
<dbReference type="STRING" id="758803.SAMN05421803_10745"/>
<evidence type="ECO:0000256" key="7">
    <source>
        <dbReference type="ARBA" id="ARBA00022573"/>
    </source>
</evidence>
<comment type="catalytic activity">
    <reaction evidence="15 17">
        <text>2 cob(II)yrinate a,c diamide + reduced [electron-transfer flavoprotein] + 2 ATP = 2 adenosylcob(III)yrinate a,c-diamide + 2 triphosphate + oxidized [electron-transfer flavoprotein] + 3 H(+)</text>
        <dbReference type="Rhea" id="RHEA:11528"/>
        <dbReference type="Rhea" id="RHEA-COMP:10685"/>
        <dbReference type="Rhea" id="RHEA-COMP:10686"/>
        <dbReference type="ChEBI" id="CHEBI:15378"/>
        <dbReference type="ChEBI" id="CHEBI:18036"/>
        <dbReference type="ChEBI" id="CHEBI:30616"/>
        <dbReference type="ChEBI" id="CHEBI:57692"/>
        <dbReference type="ChEBI" id="CHEBI:58307"/>
        <dbReference type="ChEBI" id="CHEBI:58503"/>
        <dbReference type="ChEBI" id="CHEBI:58537"/>
        <dbReference type="EC" id="2.5.1.17"/>
    </reaction>
</comment>
<dbReference type="InterPro" id="IPR016030">
    <property type="entry name" value="CblAdoTrfase-like"/>
</dbReference>
<feature type="domain" description="Cobalamin adenosyltransferase-like" evidence="18">
    <location>
        <begin position="15"/>
        <end position="182"/>
    </location>
</feature>
<dbReference type="GO" id="GO:0008817">
    <property type="term" value="F:corrinoid adenosyltransferase activity"/>
    <property type="evidence" value="ECO:0007669"/>
    <property type="project" value="UniProtKB-UniRule"/>
</dbReference>
<evidence type="ECO:0000256" key="15">
    <source>
        <dbReference type="ARBA" id="ARBA00048555"/>
    </source>
</evidence>
<dbReference type="EMBL" id="FQZK01000007">
    <property type="protein sequence ID" value="SHJ54111.1"/>
    <property type="molecule type" value="Genomic_DNA"/>
</dbReference>
<keyword evidence="9 17" id="KW-0547">Nucleotide-binding</keyword>
<dbReference type="PANTHER" id="PTHR12213:SF0">
    <property type="entry name" value="CORRINOID ADENOSYLTRANSFERASE MMAB"/>
    <property type="match status" value="1"/>
</dbReference>
<evidence type="ECO:0000256" key="13">
    <source>
        <dbReference type="ARBA" id="ARBA00033334"/>
    </source>
</evidence>
<accession>A0A1M6K569</accession>
<dbReference type="FunFam" id="1.20.1200.10:FF:000003">
    <property type="entry name" value="ATP:cob(I)alamin adenosyltransferase"/>
    <property type="match status" value="1"/>
</dbReference>
<evidence type="ECO:0000256" key="16">
    <source>
        <dbReference type="ARBA" id="ARBA00048692"/>
    </source>
</evidence>
<keyword evidence="6" id="KW-0963">Cytoplasm</keyword>
<keyword evidence="10 17" id="KW-0067">ATP-binding</keyword>
<dbReference type="InterPro" id="IPR029499">
    <property type="entry name" value="PduO-typ"/>
</dbReference>
<keyword evidence="7 17" id="KW-0169">Cobalamin biosynthesis</keyword>
<sequence>MTQRDTDKPVVLSKIYTRTGDAGTTALGDMSRTRKNDTRIVGYADTEEANAALGTLLSLGEVPDDVRALLSRVQNELFDLGADLSTPIVPDPAYPPLRVLPEYITRLEEACDAYNADLPTLRSFILPGGSPTVALTHTARVVTRRAERSVWAAVEEHGDSVNPLTAQYLNRLSDLLFILGRYMAGEGDEVLWRPGGER</sequence>
<evidence type="ECO:0000256" key="9">
    <source>
        <dbReference type="ARBA" id="ARBA00022741"/>
    </source>
</evidence>
<evidence type="ECO:0000256" key="1">
    <source>
        <dbReference type="ARBA" id="ARBA00004496"/>
    </source>
</evidence>
<comment type="pathway">
    <text evidence="2 17">Cofactor biosynthesis; adenosylcobalamin biosynthesis; adenosylcobalamin from cob(II)yrinate a,c-diamide: step 2/7.</text>
</comment>
<evidence type="ECO:0000256" key="10">
    <source>
        <dbReference type="ARBA" id="ARBA00022840"/>
    </source>
</evidence>
<evidence type="ECO:0000313" key="19">
    <source>
        <dbReference type="EMBL" id="SHJ54111.1"/>
    </source>
</evidence>
<dbReference type="OrthoDB" id="9778896at2"/>
<evidence type="ECO:0000256" key="2">
    <source>
        <dbReference type="ARBA" id="ARBA00005121"/>
    </source>
</evidence>
<dbReference type="UniPathway" id="UPA00148">
    <property type="reaction ID" value="UER00233"/>
</dbReference>
<dbReference type="GO" id="GO:0006779">
    <property type="term" value="P:porphyrin-containing compound biosynthetic process"/>
    <property type="evidence" value="ECO:0007669"/>
    <property type="project" value="UniProtKB-KW"/>
</dbReference>
<evidence type="ECO:0000259" key="18">
    <source>
        <dbReference type="Pfam" id="PF01923"/>
    </source>
</evidence>
<evidence type="ECO:0000256" key="8">
    <source>
        <dbReference type="ARBA" id="ARBA00022679"/>
    </source>
</evidence>
<evidence type="ECO:0000256" key="6">
    <source>
        <dbReference type="ARBA" id="ARBA00022490"/>
    </source>
</evidence>
<dbReference type="InterPro" id="IPR036451">
    <property type="entry name" value="CblAdoTrfase-like_sf"/>
</dbReference>
<evidence type="ECO:0000256" key="4">
    <source>
        <dbReference type="ARBA" id="ARBA00012454"/>
    </source>
</evidence>
<keyword evidence="20" id="KW-1185">Reference proteome</keyword>
<dbReference type="Pfam" id="PF01923">
    <property type="entry name" value="Cob_adeno_trans"/>
    <property type="match status" value="1"/>
</dbReference>
<evidence type="ECO:0000256" key="17">
    <source>
        <dbReference type="RuleBase" id="RU366026"/>
    </source>
</evidence>
<reference evidence="19 20" key="1">
    <citation type="submission" date="2016-11" db="EMBL/GenBank/DDBJ databases">
        <authorList>
            <person name="Jaros S."/>
            <person name="Januszkiewicz K."/>
            <person name="Wedrychowicz H."/>
        </authorList>
    </citation>
    <scope>NUCLEOTIDE SEQUENCE [LARGE SCALE GENOMIC DNA]</scope>
    <source>
        <strain evidence="19 20">CGMCC 4.5723</strain>
    </source>
</reference>